<dbReference type="InterPro" id="IPR001005">
    <property type="entry name" value="SANT/Myb"/>
</dbReference>
<sequence>MEGLWEKQPCSTADRHIVESDSADDSNKAAGLASNTGAFKAQLAMASHASNLLTCHDATPLSPAGRQNPMGGPFPKPPGQGVPGSWTLEEDAAIIALHDRGEKWEDIGRHLQGRSGTACHFRYVFLRHRPEWNEEWKDQVAVWYQR</sequence>
<proteinExistence type="predicted"/>
<dbReference type="EMBL" id="QUQM01000002">
    <property type="protein sequence ID" value="KAA8652780.1"/>
    <property type="molecule type" value="Genomic_DNA"/>
</dbReference>
<keyword evidence="6" id="KW-1185">Reference proteome</keyword>
<dbReference type="Pfam" id="PF00249">
    <property type="entry name" value="Myb_DNA-binding"/>
    <property type="match status" value="1"/>
</dbReference>
<dbReference type="EMBL" id="SOSA01000101">
    <property type="protein sequence ID" value="THC96735.1"/>
    <property type="molecule type" value="Genomic_DNA"/>
</dbReference>
<gene>
    <name evidence="4" type="ORF">ATNIH1004_001685</name>
    <name evidence="5" type="ORF">EYZ11_003793</name>
</gene>
<feature type="domain" description="HTH myb-type" evidence="3">
    <location>
        <begin position="84"/>
        <end position="131"/>
    </location>
</feature>
<dbReference type="VEuPathDB" id="FungiDB:EYZ11_003793"/>
<evidence type="ECO:0000259" key="3">
    <source>
        <dbReference type="PROSITE" id="PS51294"/>
    </source>
</evidence>
<evidence type="ECO:0000313" key="6">
    <source>
        <dbReference type="Proteomes" id="UP000308092"/>
    </source>
</evidence>
<dbReference type="Gene3D" id="1.10.10.60">
    <property type="entry name" value="Homeodomain-like"/>
    <property type="match status" value="1"/>
</dbReference>
<dbReference type="OrthoDB" id="4428698at2759"/>
<reference evidence="4 7" key="2">
    <citation type="submission" date="2019-08" db="EMBL/GenBank/DDBJ databases">
        <title>The genome sequence of a newly discovered highly antifungal drug resistant Aspergillus species, Aspergillus tanneri NIH 1004.</title>
        <authorList>
            <person name="Mounaud S."/>
            <person name="Singh I."/>
            <person name="Joardar V."/>
            <person name="Pakala S."/>
            <person name="Pakala S."/>
            <person name="Venepally P."/>
            <person name="Chung J.K."/>
            <person name="Losada L."/>
            <person name="Nierman W.C."/>
        </authorList>
    </citation>
    <scope>NUCLEOTIDE SEQUENCE [LARGE SCALE GENOMIC DNA]</scope>
    <source>
        <strain evidence="4 7">NIH1004</strain>
    </source>
</reference>
<dbReference type="SMART" id="SM00717">
    <property type="entry name" value="SANT"/>
    <property type="match status" value="1"/>
</dbReference>
<evidence type="ECO:0000256" key="1">
    <source>
        <dbReference type="SAM" id="MobiDB-lite"/>
    </source>
</evidence>
<feature type="domain" description="Myb-like" evidence="2">
    <location>
        <begin position="84"/>
        <end position="123"/>
    </location>
</feature>
<dbReference type="AlphaFoldDB" id="A0A4S3JML1"/>
<comment type="caution">
    <text evidence="5">The sequence shown here is derived from an EMBL/GenBank/DDBJ whole genome shotgun (WGS) entry which is preliminary data.</text>
</comment>
<dbReference type="SUPFAM" id="SSF46689">
    <property type="entry name" value="Homeodomain-like"/>
    <property type="match status" value="1"/>
</dbReference>
<evidence type="ECO:0000313" key="7">
    <source>
        <dbReference type="Proteomes" id="UP000324241"/>
    </source>
</evidence>
<dbReference type="Proteomes" id="UP000308092">
    <property type="component" value="Unassembled WGS sequence"/>
</dbReference>
<accession>A0A4S3JML1</accession>
<dbReference type="InterPro" id="IPR009057">
    <property type="entry name" value="Homeodomain-like_sf"/>
</dbReference>
<feature type="region of interest" description="Disordered" evidence="1">
    <location>
        <begin position="55"/>
        <end position="85"/>
    </location>
</feature>
<dbReference type="InterPro" id="IPR017930">
    <property type="entry name" value="Myb_dom"/>
</dbReference>
<dbReference type="Proteomes" id="UP000324241">
    <property type="component" value="Unassembled WGS sequence"/>
</dbReference>
<evidence type="ECO:0000313" key="5">
    <source>
        <dbReference type="EMBL" id="THC96735.1"/>
    </source>
</evidence>
<dbReference type="RefSeq" id="XP_033432141.1">
    <property type="nucleotide sequence ID" value="XM_033566384.1"/>
</dbReference>
<name>A0A4S3JML1_9EURO</name>
<dbReference type="CDD" id="cd00167">
    <property type="entry name" value="SANT"/>
    <property type="match status" value="1"/>
</dbReference>
<protein>
    <submittedName>
        <fullName evidence="5">Uncharacterized protein</fullName>
    </submittedName>
</protein>
<evidence type="ECO:0000313" key="4">
    <source>
        <dbReference type="EMBL" id="KAA8652780.1"/>
    </source>
</evidence>
<dbReference type="PROSITE" id="PS51294">
    <property type="entry name" value="HTH_MYB"/>
    <property type="match status" value="1"/>
</dbReference>
<organism evidence="5 6">
    <name type="scientific">Aspergillus tanneri</name>
    <dbReference type="NCBI Taxonomy" id="1220188"/>
    <lineage>
        <taxon>Eukaryota</taxon>
        <taxon>Fungi</taxon>
        <taxon>Dikarya</taxon>
        <taxon>Ascomycota</taxon>
        <taxon>Pezizomycotina</taxon>
        <taxon>Eurotiomycetes</taxon>
        <taxon>Eurotiomycetidae</taxon>
        <taxon>Eurotiales</taxon>
        <taxon>Aspergillaceae</taxon>
        <taxon>Aspergillus</taxon>
        <taxon>Aspergillus subgen. Circumdati</taxon>
    </lineage>
</organism>
<evidence type="ECO:0000259" key="2">
    <source>
        <dbReference type="PROSITE" id="PS50090"/>
    </source>
</evidence>
<reference evidence="5 6" key="1">
    <citation type="submission" date="2019-03" db="EMBL/GenBank/DDBJ databases">
        <title>The genome sequence of a newly discovered highly antifungal drug resistant Aspergillus species, Aspergillus tanneri NIH 1004.</title>
        <authorList>
            <person name="Mounaud S."/>
            <person name="Singh I."/>
            <person name="Joardar V."/>
            <person name="Pakala S."/>
            <person name="Pakala S."/>
            <person name="Venepally P."/>
            <person name="Hoover J."/>
            <person name="Nierman W."/>
            <person name="Chung J."/>
            <person name="Losada L."/>
        </authorList>
    </citation>
    <scope>NUCLEOTIDE SEQUENCE [LARGE SCALE GENOMIC DNA]</scope>
    <source>
        <strain evidence="5 6">NIH1004</strain>
    </source>
</reference>
<dbReference type="PROSITE" id="PS50090">
    <property type="entry name" value="MYB_LIKE"/>
    <property type="match status" value="1"/>
</dbReference>
<dbReference type="GeneID" id="54324387"/>